<evidence type="ECO:0000313" key="3">
    <source>
        <dbReference type="EMBL" id="SFK34062.1"/>
    </source>
</evidence>
<protein>
    <submittedName>
        <fullName evidence="3">Putative cell-wall binding lipoprotein</fullName>
    </submittedName>
</protein>
<organism evidence="3 4">
    <name type="scientific">Marinilactibacillus piezotolerans</name>
    <dbReference type="NCBI Taxonomy" id="258723"/>
    <lineage>
        <taxon>Bacteria</taxon>
        <taxon>Bacillati</taxon>
        <taxon>Bacillota</taxon>
        <taxon>Bacilli</taxon>
        <taxon>Lactobacillales</taxon>
        <taxon>Carnobacteriaceae</taxon>
        <taxon>Marinilactibacillus</taxon>
    </lineage>
</organism>
<name>A0A1I3YQF7_9LACT</name>
<dbReference type="PROSITE" id="PS51257">
    <property type="entry name" value="PROKAR_LIPOPROTEIN"/>
    <property type="match status" value="1"/>
</dbReference>
<evidence type="ECO:0000313" key="4">
    <source>
        <dbReference type="Proteomes" id="UP000199589"/>
    </source>
</evidence>
<gene>
    <name evidence="3" type="ORF">SAMN04488569_102415</name>
</gene>
<feature type="coiled-coil region" evidence="1">
    <location>
        <begin position="88"/>
        <end position="115"/>
    </location>
</feature>
<dbReference type="SUPFAM" id="SSF140423">
    <property type="entry name" value="MW0975(SA0943)-like"/>
    <property type="match status" value="1"/>
</dbReference>
<proteinExistence type="predicted"/>
<dbReference type="AlphaFoldDB" id="A0A1I3YQF7"/>
<dbReference type="InterPro" id="IPR019454">
    <property type="entry name" value="Lipoprot_YkyA-like"/>
</dbReference>
<keyword evidence="3" id="KW-0449">Lipoprotein</keyword>
<evidence type="ECO:0000256" key="1">
    <source>
        <dbReference type="SAM" id="Coils"/>
    </source>
</evidence>
<dbReference type="EMBL" id="FOSJ01000024">
    <property type="protein sequence ID" value="SFK34062.1"/>
    <property type="molecule type" value="Genomic_DNA"/>
</dbReference>
<keyword evidence="2" id="KW-0732">Signal</keyword>
<dbReference type="RefSeq" id="WP_072694930.1">
    <property type="nucleotide sequence ID" value="NZ_FOSJ01000024.1"/>
</dbReference>
<keyword evidence="4" id="KW-1185">Reference proteome</keyword>
<sequence length="214" mass="24059">MIKKKYILANLGLSAFLLASCDGENIEEMETSVNEIDQIHDDIITELNALTEEETMLQDAFDETLKSDEELTTFSDGSAVVFQNIESRREHLDSINSLNEQFEEQEEILASYEGESLSGEELDGLNSKIDEFSSQLQGFTTDYDASLTSQEEYFTSIGSEEANYDTFSDGINTINEQQTSIQEDLVILDETLVTLDTHITEAQEMIETALTENE</sequence>
<dbReference type="InterPro" id="IPR036785">
    <property type="entry name" value="YkyA-like_sf"/>
</dbReference>
<reference evidence="4" key="1">
    <citation type="submission" date="2016-10" db="EMBL/GenBank/DDBJ databases">
        <authorList>
            <person name="Varghese N."/>
            <person name="Submissions S."/>
        </authorList>
    </citation>
    <scope>NUCLEOTIDE SEQUENCE [LARGE SCALE GENOMIC DNA]</scope>
    <source>
        <strain evidence="4">DSM 16108</strain>
    </source>
</reference>
<keyword evidence="1" id="KW-0175">Coiled coil</keyword>
<dbReference type="Proteomes" id="UP000199589">
    <property type="component" value="Unassembled WGS sequence"/>
</dbReference>
<dbReference type="OrthoDB" id="2156400at2"/>
<feature type="chain" id="PRO_5039163918" evidence="2">
    <location>
        <begin position="20"/>
        <end position="214"/>
    </location>
</feature>
<evidence type="ECO:0000256" key="2">
    <source>
        <dbReference type="SAM" id="SignalP"/>
    </source>
</evidence>
<accession>A0A1I3YQF7</accession>
<dbReference type="Pfam" id="PF10368">
    <property type="entry name" value="YkyA"/>
    <property type="match status" value="1"/>
</dbReference>
<dbReference type="Gene3D" id="1.20.120.570">
    <property type="entry name" value="YkyA-like"/>
    <property type="match status" value="1"/>
</dbReference>
<feature type="signal peptide" evidence="2">
    <location>
        <begin position="1"/>
        <end position="19"/>
    </location>
</feature>